<evidence type="ECO:0000313" key="10">
    <source>
        <dbReference type="EMBL" id="MBD5805825.1"/>
    </source>
</evidence>
<sequence>MSIAIMIAVAFILDLLLGDPHSWPHPIKAIGYLIAWLTKLFNKASYSENKRKWLGALTWGITVGGTGLITSLIMRLSSVNYYLYLIVGTYLSYTCLSTRQLAIEAKKIMKSLQQNNLVKARKQVGMIVGRDTKQLSAEQVTKATIETVAENTSDGVIAPLLFLALGGPVCGMMYKAINTLDSMVGYRNEKYRAFGEVSAKIDDLANYIPARLTWLFLIISSWILRDDTKEAITVGERDCENHLSPNSAFSEAVVAGALHLQLGGPHYYFGELVKKPYIGNDHLVIAANWHLKRTITMLYMSAIIGLICFELGRLLIVWK</sequence>
<evidence type="ECO:0000256" key="4">
    <source>
        <dbReference type="ARBA" id="ARBA00022475"/>
    </source>
</evidence>
<keyword evidence="11" id="KW-1185">Reference proteome</keyword>
<feature type="transmembrane region" description="Helical" evidence="9">
    <location>
        <begin position="53"/>
        <end position="75"/>
    </location>
</feature>
<comment type="function">
    <text evidence="9">Converts cobyric acid to cobinamide by the addition of aminopropanol on the F carboxylic group.</text>
</comment>
<keyword evidence="7 9" id="KW-1133">Transmembrane helix</keyword>
<organism evidence="10 11">
    <name type="scientific">Limosilactobacillus walteri</name>
    <dbReference type="NCBI Taxonomy" id="2268022"/>
    <lineage>
        <taxon>Bacteria</taxon>
        <taxon>Bacillati</taxon>
        <taxon>Bacillota</taxon>
        <taxon>Bacilli</taxon>
        <taxon>Lactobacillales</taxon>
        <taxon>Lactobacillaceae</taxon>
        <taxon>Limosilactobacillus</taxon>
    </lineage>
</organism>
<dbReference type="PANTHER" id="PTHR34308">
    <property type="entry name" value="COBALAMIN BIOSYNTHESIS PROTEIN CBIB"/>
    <property type="match status" value="1"/>
</dbReference>
<comment type="caution">
    <text evidence="9">Lacks conserved residue(s) required for the propagation of feature annotation.</text>
</comment>
<evidence type="ECO:0000256" key="6">
    <source>
        <dbReference type="ARBA" id="ARBA00022692"/>
    </source>
</evidence>
<dbReference type="Proteomes" id="UP000704341">
    <property type="component" value="Unassembled WGS sequence"/>
</dbReference>
<reference evidence="10 11" key="1">
    <citation type="submission" date="2018-07" db="EMBL/GenBank/DDBJ databases">
        <title>Phylogenomic Insights into understanding Host Adaptation of Lactobacillus reuteri by a novel species, Lactobacillus spp. M31.</title>
        <authorList>
            <person name="Sharma S."/>
            <person name="Patil P."/>
            <person name="Korpole S."/>
            <person name="Patil P.B."/>
        </authorList>
    </citation>
    <scope>NUCLEOTIDE SEQUENCE [LARGE SCALE GENOMIC DNA]</scope>
    <source>
        <strain evidence="10 11">M31</strain>
    </source>
</reference>
<dbReference type="HAMAP" id="MF_00024">
    <property type="entry name" value="CobD_CbiB"/>
    <property type="match status" value="1"/>
</dbReference>
<comment type="pathway">
    <text evidence="2 9">Cofactor biosynthesis; adenosylcobalamin biosynthesis.</text>
</comment>
<dbReference type="InterPro" id="IPR004485">
    <property type="entry name" value="Cobalamin_biosynth_CobD/CbiB"/>
</dbReference>
<evidence type="ECO:0000313" key="11">
    <source>
        <dbReference type="Proteomes" id="UP000704341"/>
    </source>
</evidence>
<proteinExistence type="inferred from homology"/>
<dbReference type="Pfam" id="PF03186">
    <property type="entry name" value="CobD_Cbib"/>
    <property type="match status" value="1"/>
</dbReference>
<gene>
    <name evidence="9 10" type="primary">cobD</name>
    <name evidence="10" type="ORF">DTK66_01650</name>
</gene>
<evidence type="ECO:0000256" key="1">
    <source>
        <dbReference type="ARBA" id="ARBA00004651"/>
    </source>
</evidence>
<evidence type="ECO:0000256" key="5">
    <source>
        <dbReference type="ARBA" id="ARBA00022573"/>
    </source>
</evidence>
<feature type="transmembrane region" description="Helical" evidence="9">
    <location>
        <begin position="81"/>
        <end position="102"/>
    </location>
</feature>
<comment type="similarity">
    <text evidence="3 9">Belongs to the CobD/CbiB family.</text>
</comment>
<keyword evidence="6 9" id="KW-0812">Transmembrane</keyword>
<evidence type="ECO:0000256" key="3">
    <source>
        <dbReference type="ARBA" id="ARBA00006263"/>
    </source>
</evidence>
<evidence type="ECO:0000256" key="9">
    <source>
        <dbReference type="HAMAP-Rule" id="MF_00024"/>
    </source>
</evidence>
<evidence type="ECO:0000256" key="8">
    <source>
        <dbReference type="ARBA" id="ARBA00023136"/>
    </source>
</evidence>
<keyword evidence="4 9" id="KW-1003">Cell membrane</keyword>
<name>A0ABR8P4B6_9LACO</name>
<dbReference type="RefSeq" id="WP_191667576.1">
    <property type="nucleotide sequence ID" value="NZ_QORN01000005.1"/>
</dbReference>
<dbReference type="EMBL" id="QORN01000005">
    <property type="protein sequence ID" value="MBD5805825.1"/>
    <property type="molecule type" value="Genomic_DNA"/>
</dbReference>
<evidence type="ECO:0000256" key="7">
    <source>
        <dbReference type="ARBA" id="ARBA00022989"/>
    </source>
</evidence>
<feature type="transmembrane region" description="Helical" evidence="9">
    <location>
        <begin position="298"/>
        <end position="318"/>
    </location>
</feature>
<comment type="subcellular location">
    <subcellularLocation>
        <location evidence="1 9">Cell membrane</location>
        <topology evidence="1 9">Multi-pass membrane protein</topology>
    </subcellularLocation>
</comment>
<evidence type="ECO:0000256" key="2">
    <source>
        <dbReference type="ARBA" id="ARBA00004953"/>
    </source>
</evidence>
<comment type="caution">
    <text evidence="10">The sequence shown here is derived from an EMBL/GenBank/DDBJ whole genome shotgun (WGS) entry which is preliminary data.</text>
</comment>
<dbReference type="NCBIfam" id="TIGR00380">
    <property type="entry name" value="cobal_cbiB"/>
    <property type="match status" value="1"/>
</dbReference>
<accession>A0ABR8P4B6</accession>
<keyword evidence="5 9" id="KW-0169">Cobalamin biosynthesis</keyword>
<keyword evidence="8 9" id="KW-0472">Membrane</keyword>
<protein>
    <recommendedName>
        <fullName evidence="9">Cobalamin biosynthesis protein CobD</fullName>
    </recommendedName>
</protein>
<dbReference type="PANTHER" id="PTHR34308:SF1">
    <property type="entry name" value="COBALAMIN BIOSYNTHESIS PROTEIN CBIB"/>
    <property type="match status" value="1"/>
</dbReference>